<dbReference type="PANTHER" id="PTHR21248">
    <property type="entry name" value="CARDIOLIPIN SYNTHASE"/>
    <property type="match status" value="1"/>
</dbReference>
<dbReference type="RefSeq" id="WP_301810653.1">
    <property type="nucleotide sequence ID" value="NZ_JAUJZH010000010.1"/>
</dbReference>
<evidence type="ECO:0000259" key="2">
    <source>
        <dbReference type="PROSITE" id="PS50035"/>
    </source>
</evidence>
<dbReference type="Pfam" id="PF13091">
    <property type="entry name" value="PLDc_2"/>
    <property type="match status" value="2"/>
</dbReference>
<dbReference type="SMART" id="SM00155">
    <property type="entry name" value="PLDc"/>
    <property type="match status" value="2"/>
</dbReference>
<organism evidence="3 4">
    <name type="scientific">Variovorax ginsengisoli</name>
    <dbReference type="NCBI Taxonomy" id="363844"/>
    <lineage>
        <taxon>Bacteria</taxon>
        <taxon>Pseudomonadati</taxon>
        <taxon>Pseudomonadota</taxon>
        <taxon>Betaproteobacteria</taxon>
        <taxon>Burkholderiales</taxon>
        <taxon>Comamonadaceae</taxon>
        <taxon>Variovorax</taxon>
    </lineage>
</organism>
<dbReference type="PROSITE" id="PS51257">
    <property type="entry name" value="PROKAR_LIPOPROTEIN"/>
    <property type="match status" value="1"/>
</dbReference>
<gene>
    <name evidence="3" type="ORF">Q2T77_15595</name>
</gene>
<name>A0ABT8S687_9BURK</name>
<dbReference type="Gene3D" id="3.30.870.10">
    <property type="entry name" value="Endonuclease Chain A"/>
    <property type="match status" value="2"/>
</dbReference>
<protein>
    <submittedName>
        <fullName evidence="3">Phospholipase D family protein</fullName>
    </submittedName>
</protein>
<dbReference type="CDD" id="cd09113">
    <property type="entry name" value="PLDc_ymdC_like_2"/>
    <property type="match status" value="1"/>
</dbReference>
<feature type="domain" description="PLD phosphodiesterase" evidence="2">
    <location>
        <begin position="417"/>
        <end position="444"/>
    </location>
</feature>
<evidence type="ECO:0000256" key="1">
    <source>
        <dbReference type="SAM" id="MobiDB-lite"/>
    </source>
</evidence>
<evidence type="ECO:0000313" key="4">
    <source>
        <dbReference type="Proteomes" id="UP001169027"/>
    </source>
</evidence>
<dbReference type="InterPro" id="IPR025202">
    <property type="entry name" value="PLD-like_dom"/>
</dbReference>
<reference evidence="3" key="1">
    <citation type="submission" date="2023-06" db="EMBL/GenBank/DDBJ databases">
        <authorList>
            <person name="Jiang Y."/>
            <person name="Liu Q."/>
        </authorList>
    </citation>
    <scope>NUCLEOTIDE SEQUENCE</scope>
    <source>
        <strain evidence="3">CGMCC 1.12090</strain>
    </source>
</reference>
<feature type="region of interest" description="Disordered" evidence="1">
    <location>
        <begin position="388"/>
        <end position="421"/>
    </location>
</feature>
<dbReference type="Proteomes" id="UP001169027">
    <property type="component" value="Unassembled WGS sequence"/>
</dbReference>
<dbReference type="InterPro" id="IPR001736">
    <property type="entry name" value="PLipase_D/transphosphatidylase"/>
</dbReference>
<comment type="caution">
    <text evidence="3">The sequence shown here is derived from an EMBL/GenBank/DDBJ whole genome shotgun (WGS) entry which is preliminary data.</text>
</comment>
<dbReference type="PANTHER" id="PTHR21248:SF12">
    <property type="entry name" value="CARDIOLIPIN SYNTHASE C"/>
    <property type="match status" value="1"/>
</dbReference>
<proteinExistence type="predicted"/>
<dbReference type="EMBL" id="JAUKVY010000010">
    <property type="protein sequence ID" value="MDO1533717.1"/>
    <property type="molecule type" value="Genomic_DNA"/>
</dbReference>
<evidence type="ECO:0000313" key="3">
    <source>
        <dbReference type="EMBL" id="MDO1533717.1"/>
    </source>
</evidence>
<feature type="compositionally biased region" description="Basic and acidic residues" evidence="1">
    <location>
        <begin position="396"/>
        <end position="405"/>
    </location>
</feature>
<accession>A0ABT8S687</accession>
<sequence length="527" mass="57504">MSLSASRVLVALLLGLLLTGCSSLPGKVERSESQALVNTADTRLAKAFGPAVTAHPDQSGIRALQSAEDAFAARILLARRADRSLDLQYYIWRNDTTGKLMWQALWDAAERGVRVRVLLDDANTGGLDPMLAALDAHPNIEVRLFNPFANRGLRLGDFAFDFSRVNRRMHNKSFTADNQLTIVGGRNIGDEYFGANMEVGFQDLDVVAVGPVVREVSTAFDLFWNSPSAYPAASLLGPPGPGAQANLKAGWDQVSRDPEATRYLDAVRQTPLLRELDEGRLTLDWTTAHVIHDDPAKVLESTDRSDLQMMPLLVAAFGQPRRELDLVSPYFVPGKDGTRSLVKMAGSGVKVRVLTNSLAATDVSAVHAGYAKYRKQLLEGGVRVYELKPGDAVPPPEKDKERARDGGVPGSGSRGSSASSLHAKTFAIDRERIFVGSFNLDPRSARLNTEMGVIIDSQNLSGQLARQFDTAIPAKAFEVRLKADGQGMEWIEQGPQGEVRYTTEPGAGALKRSWIDFLEVLPIEWLL</sequence>
<dbReference type="PROSITE" id="PS50035">
    <property type="entry name" value="PLD"/>
    <property type="match status" value="2"/>
</dbReference>
<keyword evidence="4" id="KW-1185">Reference proteome</keyword>
<feature type="domain" description="PLD phosphodiesterase" evidence="2">
    <location>
        <begin position="165"/>
        <end position="192"/>
    </location>
</feature>
<dbReference type="CDD" id="cd09111">
    <property type="entry name" value="PLDc_ymdC_like_1"/>
    <property type="match status" value="1"/>
</dbReference>
<dbReference type="SUPFAM" id="SSF56024">
    <property type="entry name" value="Phospholipase D/nuclease"/>
    <property type="match status" value="2"/>
</dbReference>